<comment type="similarity">
    <text evidence="1 4">Belongs to the universal ribosomal protein uS15 family.</text>
</comment>
<keyword evidence="2 4" id="KW-0689">Ribosomal protein</keyword>
<feature type="non-terminal residue" evidence="5">
    <location>
        <position position="234"/>
    </location>
</feature>
<evidence type="ECO:0000256" key="4">
    <source>
        <dbReference type="RuleBase" id="RU003919"/>
    </source>
</evidence>
<accession>A0ABN9RVW5</accession>
<proteinExistence type="inferred from homology"/>
<dbReference type="PANTHER" id="PTHR23321">
    <property type="entry name" value="RIBOSOMAL PROTEIN S15, BACTERIAL AND ORGANELLAR"/>
    <property type="match status" value="1"/>
</dbReference>
<evidence type="ECO:0000256" key="3">
    <source>
        <dbReference type="ARBA" id="ARBA00023274"/>
    </source>
</evidence>
<dbReference type="InterPro" id="IPR000589">
    <property type="entry name" value="Ribosomal_uS15"/>
</dbReference>
<protein>
    <recommendedName>
        <fullName evidence="7">Ribosomal protein S15</fullName>
    </recommendedName>
</protein>
<feature type="non-terminal residue" evidence="5">
    <location>
        <position position="1"/>
    </location>
</feature>
<keyword evidence="3 4" id="KW-0687">Ribonucleoprotein</keyword>
<comment type="caution">
    <text evidence="5">The sequence shown here is derived from an EMBL/GenBank/DDBJ whole genome shotgun (WGS) entry which is preliminary data.</text>
</comment>
<organism evidence="5 6">
    <name type="scientific">Prorocentrum cordatum</name>
    <dbReference type="NCBI Taxonomy" id="2364126"/>
    <lineage>
        <taxon>Eukaryota</taxon>
        <taxon>Sar</taxon>
        <taxon>Alveolata</taxon>
        <taxon>Dinophyceae</taxon>
        <taxon>Prorocentrales</taxon>
        <taxon>Prorocentraceae</taxon>
        <taxon>Prorocentrum</taxon>
    </lineage>
</organism>
<keyword evidence="6" id="KW-1185">Reference proteome</keyword>
<name>A0ABN9RVW5_9DINO</name>
<dbReference type="Pfam" id="PF00312">
    <property type="entry name" value="Ribosomal_S15"/>
    <property type="match status" value="1"/>
</dbReference>
<dbReference type="InterPro" id="IPR009068">
    <property type="entry name" value="uS15_NS1_RNA-bd_sf"/>
</dbReference>
<dbReference type="PANTHER" id="PTHR23321:SF26">
    <property type="entry name" value="SMALL RIBOSOMAL SUBUNIT PROTEIN US15M"/>
    <property type="match status" value="1"/>
</dbReference>
<gene>
    <name evidence="5" type="ORF">PCOR1329_LOCUS23156</name>
</gene>
<evidence type="ECO:0000256" key="2">
    <source>
        <dbReference type="ARBA" id="ARBA00022980"/>
    </source>
</evidence>
<evidence type="ECO:0000313" key="5">
    <source>
        <dbReference type="EMBL" id="CAK0822043.1"/>
    </source>
</evidence>
<dbReference type="Gene3D" id="1.10.287.10">
    <property type="entry name" value="S15/NS1, RNA-binding"/>
    <property type="match status" value="1"/>
</dbReference>
<dbReference type="InterPro" id="IPR005290">
    <property type="entry name" value="Ribosomal_uS15_bac-type"/>
</dbReference>
<dbReference type="SUPFAM" id="SSF47060">
    <property type="entry name" value="S15/NS1 RNA-binding domain"/>
    <property type="match status" value="1"/>
</dbReference>
<evidence type="ECO:0000256" key="1">
    <source>
        <dbReference type="ARBA" id="ARBA00008434"/>
    </source>
</evidence>
<dbReference type="EMBL" id="CAUYUJ010007807">
    <property type="protein sequence ID" value="CAK0822043.1"/>
    <property type="molecule type" value="Genomic_DNA"/>
</dbReference>
<sequence>DEYLWYLTEDDVKNLTPEMRKCLSLRLGSAEDVSRWRTHQLIKKFQRRAYDTNSPAVRIATLTEKILRLRAHLLRFPQVLGSQAHKRVMAIRLTKRTRAMRQLYKHDFELYQHVCKELGIRCIRFAIPGSKDPQKMVNPQAIDGDRAKFLIRQRMYHGKWRPHKMKELENKGRLIRYTRHPMERVPESHGKPKSVPQQVSRAWPYGVREERVAGKQVVYNPSAAGIGFWPAKGA</sequence>
<reference evidence="5" key="1">
    <citation type="submission" date="2023-10" db="EMBL/GenBank/DDBJ databases">
        <authorList>
            <person name="Chen Y."/>
            <person name="Shah S."/>
            <person name="Dougan E. K."/>
            <person name="Thang M."/>
            <person name="Chan C."/>
        </authorList>
    </citation>
    <scope>NUCLEOTIDE SEQUENCE [LARGE SCALE GENOMIC DNA]</scope>
</reference>
<dbReference type="SMART" id="SM01387">
    <property type="entry name" value="Ribosomal_S15"/>
    <property type="match status" value="1"/>
</dbReference>
<evidence type="ECO:0008006" key="7">
    <source>
        <dbReference type="Google" id="ProtNLM"/>
    </source>
</evidence>
<evidence type="ECO:0000313" key="6">
    <source>
        <dbReference type="Proteomes" id="UP001189429"/>
    </source>
</evidence>
<dbReference type="Proteomes" id="UP001189429">
    <property type="component" value="Unassembled WGS sequence"/>
</dbReference>